<reference evidence="1" key="1">
    <citation type="submission" date="2020-11" db="EMBL/GenBank/DDBJ databases">
        <authorList>
            <person name="Tran Van P."/>
        </authorList>
    </citation>
    <scope>NUCLEOTIDE SEQUENCE</scope>
</reference>
<keyword evidence="2" id="KW-1185">Reference proteome</keyword>
<evidence type="ECO:0000313" key="1">
    <source>
        <dbReference type="EMBL" id="CAD7253539.1"/>
    </source>
</evidence>
<dbReference type="EMBL" id="LR905557">
    <property type="protein sequence ID" value="CAD7253539.1"/>
    <property type="molecule type" value="Genomic_DNA"/>
</dbReference>
<accession>A0A7R9AGU5</accession>
<sequence>MHVDLAHTPQGLGRVNFIFTPVTSLQAFLTGLAGCLTDANGPASSTTLDATSKARYTTCSTNLKVTETTKIRNWVAYRTGYACILNANRLAATG</sequence>
<dbReference type="AlphaFoldDB" id="A0A7R9AGU5"/>
<organism evidence="1">
    <name type="scientific">Darwinula stevensoni</name>
    <dbReference type="NCBI Taxonomy" id="69355"/>
    <lineage>
        <taxon>Eukaryota</taxon>
        <taxon>Metazoa</taxon>
        <taxon>Ecdysozoa</taxon>
        <taxon>Arthropoda</taxon>
        <taxon>Crustacea</taxon>
        <taxon>Oligostraca</taxon>
        <taxon>Ostracoda</taxon>
        <taxon>Podocopa</taxon>
        <taxon>Podocopida</taxon>
        <taxon>Darwinulocopina</taxon>
        <taxon>Darwinuloidea</taxon>
        <taxon>Darwinulidae</taxon>
        <taxon>Darwinula</taxon>
    </lineage>
</organism>
<protein>
    <submittedName>
        <fullName evidence="1">Uncharacterized protein</fullName>
    </submittedName>
</protein>
<gene>
    <name evidence="1" type="ORF">DSTB1V02_LOCUS13288</name>
</gene>
<evidence type="ECO:0000313" key="2">
    <source>
        <dbReference type="Proteomes" id="UP000677054"/>
    </source>
</evidence>
<name>A0A7R9AGU5_9CRUS</name>
<dbReference type="Proteomes" id="UP000677054">
    <property type="component" value="Unassembled WGS sequence"/>
</dbReference>
<proteinExistence type="predicted"/>
<dbReference type="EMBL" id="CAJPEV010006040">
    <property type="protein sequence ID" value="CAG0903782.1"/>
    <property type="molecule type" value="Genomic_DNA"/>
</dbReference>